<dbReference type="EMBL" id="LS483250">
    <property type="protein sequence ID" value="SQD78369.1"/>
    <property type="molecule type" value="Genomic_DNA"/>
</dbReference>
<reference evidence="4" key="1">
    <citation type="submission" date="2018-05" db="EMBL/GenBank/DDBJ databases">
        <authorList>
            <person name="Cea G.-C."/>
            <person name="William W."/>
        </authorList>
    </citation>
    <scope>NUCLEOTIDE SEQUENCE [LARGE SCALE GENOMIC DNA]</scope>
    <source>
        <strain evidence="4">DB21MT 5</strain>
    </source>
</reference>
<accession>A0A330LNY6</accession>
<protein>
    <recommendedName>
        <fullName evidence="2">DUF4382 domain-containing protein</fullName>
    </recommendedName>
</protein>
<gene>
    <name evidence="3" type="ORF">MORIYA_1891</name>
</gene>
<name>A0A330LNY6_9GAMM</name>
<dbReference type="InterPro" id="IPR025491">
    <property type="entry name" value="DUF4382"/>
</dbReference>
<dbReference type="RefSeq" id="WP_232011572.1">
    <property type="nucleotide sequence ID" value="NZ_LS483250.1"/>
</dbReference>
<feature type="domain" description="DUF4382" evidence="2">
    <location>
        <begin position="31"/>
        <end position="174"/>
    </location>
</feature>
<evidence type="ECO:0000313" key="3">
    <source>
        <dbReference type="EMBL" id="SQD78369.1"/>
    </source>
</evidence>
<keyword evidence="1" id="KW-0732">Signal</keyword>
<proteinExistence type="predicted"/>
<evidence type="ECO:0000313" key="4">
    <source>
        <dbReference type="Proteomes" id="UP000250163"/>
    </source>
</evidence>
<dbReference type="PROSITE" id="PS51257">
    <property type="entry name" value="PROKAR_LIPOPROTEIN"/>
    <property type="match status" value="1"/>
</dbReference>
<keyword evidence="4" id="KW-1185">Reference proteome</keyword>
<dbReference type="AlphaFoldDB" id="A0A330LNY6"/>
<evidence type="ECO:0000256" key="1">
    <source>
        <dbReference type="SAM" id="SignalP"/>
    </source>
</evidence>
<dbReference type="Proteomes" id="UP000250163">
    <property type="component" value="Chromosome MORIYA"/>
</dbReference>
<evidence type="ECO:0000259" key="2">
    <source>
        <dbReference type="Pfam" id="PF14321"/>
    </source>
</evidence>
<feature type="chain" id="PRO_5016387495" description="DUF4382 domain-containing protein" evidence="1">
    <location>
        <begin position="21"/>
        <end position="312"/>
    </location>
</feature>
<feature type="signal peptide" evidence="1">
    <location>
        <begin position="1"/>
        <end position="20"/>
    </location>
</feature>
<sequence length="312" mass="33626">MCVKLAKVLLTASLPLFLTACSDSDSNPHPRVDFSVSDAPVEGLSAVVIAFDRLEFIHADGERTFHDIAGYEQINLLEYPDTQSALIISDIALRTGEYKNLIIHIKPDQDLNYVIKTDALGVQEDLKQPSNKLKLGGFTVTDEAVQAFTIEFDLRQSLVLRGNNNNNSGYNLKPHGVTIIDNDGAASLSGSVDESLFAADSCVATGHFVYLYQGKELDADDLVDNVDLLDADFNHMNSPAAGFIAPYASTGLDDVNDFAFGFLPAGDYTLAFSCSAVADDPVQFDGLTIPDPVDQLIEISLSAGEPGSHTFN</sequence>
<dbReference type="Pfam" id="PF14321">
    <property type="entry name" value="DUF4382"/>
    <property type="match status" value="1"/>
</dbReference>
<dbReference type="KEGG" id="mya:MORIYA_1891"/>
<organism evidence="3 4">
    <name type="scientific">Moritella yayanosii</name>
    <dbReference type="NCBI Taxonomy" id="69539"/>
    <lineage>
        <taxon>Bacteria</taxon>
        <taxon>Pseudomonadati</taxon>
        <taxon>Pseudomonadota</taxon>
        <taxon>Gammaproteobacteria</taxon>
        <taxon>Alteromonadales</taxon>
        <taxon>Moritellaceae</taxon>
        <taxon>Moritella</taxon>
    </lineage>
</organism>